<dbReference type="EMBL" id="CP042469">
    <property type="protein sequence ID" value="QOX62534.1"/>
    <property type="molecule type" value="Genomic_DNA"/>
</dbReference>
<keyword evidence="2" id="KW-1185">Reference proteome</keyword>
<sequence length="188" mass="21668">MITPLDIQNKEFAKAVRGYKEEDVDSFLDLLTLDLEKLLEENRRLKDQAKSLNAEVERYRNSEGAVLETLEAAKALMGDISASAEKRAEILLKNAELDAELIQREAKESVERLNEEMISTRNRLNIFRTRYRSLLESELEKFDNLSAELFADKVIEELKPYTEERPVSIEKRSFGKETITNLRKGEGV</sequence>
<evidence type="ECO:0000313" key="1">
    <source>
        <dbReference type="EMBL" id="QOX62534.1"/>
    </source>
</evidence>
<evidence type="ECO:0000313" key="2">
    <source>
        <dbReference type="Proteomes" id="UP000594014"/>
    </source>
</evidence>
<accession>A0ACD1A825</accession>
<proteinExistence type="predicted"/>
<organism evidence="1 2">
    <name type="scientific">Anoxybacterium hadale</name>
    <dbReference type="NCBI Taxonomy" id="3408580"/>
    <lineage>
        <taxon>Bacteria</taxon>
        <taxon>Bacillati</taxon>
        <taxon>Bacillota</taxon>
        <taxon>Clostridia</taxon>
        <taxon>Peptostreptococcales</taxon>
        <taxon>Anaerovoracaceae</taxon>
        <taxon>Anoxybacterium</taxon>
    </lineage>
</organism>
<name>A0ACD1A825_9FIRM</name>
<reference evidence="1" key="1">
    <citation type="submission" date="2019-08" db="EMBL/GenBank/DDBJ databases">
        <title>Genome sequence of Clostridiales bacterium MT110.</title>
        <authorList>
            <person name="Cao J."/>
        </authorList>
    </citation>
    <scope>NUCLEOTIDE SEQUENCE</scope>
    <source>
        <strain evidence="1">MT110</strain>
    </source>
</reference>
<protein>
    <submittedName>
        <fullName evidence="1">DivIVA domain-containing protein</fullName>
    </submittedName>
</protein>
<dbReference type="Proteomes" id="UP000594014">
    <property type="component" value="Chromosome"/>
</dbReference>
<gene>
    <name evidence="1" type="ORF">FRZ06_03840</name>
</gene>